<dbReference type="PROSITE" id="PS51095">
    <property type="entry name" value="PTS_EIIA_TYPE_3"/>
    <property type="match status" value="1"/>
</dbReference>
<keyword evidence="9" id="KW-1185">Reference proteome</keyword>
<feature type="binding site" evidence="6">
    <location>
        <position position="82"/>
    </location>
    <ligand>
        <name>Mg(2+)</name>
        <dbReference type="ChEBI" id="CHEBI:18420"/>
        <note>ligand shared between all trimeric partners</note>
    </ligand>
</feature>
<dbReference type="AlphaFoldDB" id="A0A7W1WQ19"/>
<keyword evidence="2" id="KW-0762">Sugar transport</keyword>
<dbReference type="Pfam" id="PF02255">
    <property type="entry name" value="PTS_IIA"/>
    <property type="match status" value="1"/>
</dbReference>
<evidence type="ECO:0000313" key="8">
    <source>
        <dbReference type="EMBL" id="MBA4493973.1"/>
    </source>
</evidence>
<dbReference type="Proteomes" id="UP000535491">
    <property type="component" value="Unassembled WGS sequence"/>
</dbReference>
<dbReference type="GO" id="GO:0016740">
    <property type="term" value="F:transferase activity"/>
    <property type="evidence" value="ECO:0007669"/>
    <property type="project" value="UniProtKB-KW"/>
</dbReference>
<dbReference type="EMBL" id="JACEIQ010000004">
    <property type="protein sequence ID" value="MBA4493973.1"/>
    <property type="molecule type" value="Genomic_DNA"/>
</dbReference>
<organism evidence="8 9">
    <name type="scientific">Paenactinomyces guangxiensis</name>
    <dbReference type="NCBI Taxonomy" id="1490290"/>
    <lineage>
        <taxon>Bacteria</taxon>
        <taxon>Bacillati</taxon>
        <taxon>Bacillota</taxon>
        <taxon>Bacilli</taxon>
        <taxon>Bacillales</taxon>
        <taxon>Thermoactinomycetaceae</taxon>
        <taxon>Paenactinomyces</taxon>
    </lineage>
</organism>
<keyword evidence="1" id="KW-0813">Transport</keyword>
<evidence type="ECO:0000256" key="7">
    <source>
        <dbReference type="PROSITE-ProRule" id="PRU00418"/>
    </source>
</evidence>
<evidence type="ECO:0000256" key="3">
    <source>
        <dbReference type="ARBA" id="ARBA00022679"/>
    </source>
</evidence>
<evidence type="ECO:0000313" key="9">
    <source>
        <dbReference type="Proteomes" id="UP000535491"/>
    </source>
</evidence>
<feature type="modified residue" description="Phosphohistidine; by HPr" evidence="7">
    <location>
        <position position="79"/>
    </location>
</feature>
<dbReference type="InterPro" id="IPR003188">
    <property type="entry name" value="PTS_IIA_lac/cel"/>
</dbReference>
<name>A0A7W1WQ19_9BACL</name>
<dbReference type="PANTHER" id="PTHR34382:SF10">
    <property type="entry name" value="PTS SYSTEM OLIGO-BETA-MANNOSIDE-SPECIFIC EIIA COMPONENT"/>
    <property type="match status" value="1"/>
</dbReference>
<dbReference type="RefSeq" id="WP_181751205.1">
    <property type="nucleotide sequence ID" value="NZ_JACEIQ010000004.1"/>
</dbReference>
<dbReference type="Gene3D" id="1.20.58.80">
    <property type="entry name" value="Phosphotransferase system, lactose/cellobiose-type IIA subunit"/>
    <property type="match status" value="1"/>
</dbReference>
<dbReference type="GO" id="GO:0046872">
    <property type="term" value="F:metal ion binding"/>
    <property type="evidence" value="ECO:0007669"/>
    <property type="project" value="UniProtKB-KW"/>
</dbReference>
<evidence type="ECO:0000256" key="6">
    <source>
        <dbReference type="PIRSR" id="PIRSR000699-2"/>
    </source>
</evidence>
<accession>A0A7W1WQ19</accession>
<comment type="caution">
    <text evidence="8">The sequence shown here is derived from an EMBL/GenBank/DDBJ whole genome shotgun (WGS) entry which is preliminary data.</text>
</comment>
<keyword evidence="6" id="KW-0460">Magnesium</keyword>
<gene>
    <name evidence="8" type="ORF">H1191_06605</name>
</gene>
<reference evidence="8 9" key="1">
    <citation type="submission" date="2020-07" db="EMBL/GenBank/DDBJ databases">
        <authorList>
            <person name="Feng H."/>
        </authorList>
    </citation>
    <scope>NUCLEOTIDE SEQUENCE [LARGE SCALE GENOMIC DNA]</scope>
    <source>
        <strain evidence="9">s-10</strain>
    </source>
</reference>
<keyword evidence="4" id="KW-0598">Phosphotransferase system</keyword>
<keyword evidence="6" id="KW-0479">Metal-binding</keyword>
<protein>
    <submittedName>
        <fullName evidence="8">PTS lactose/cellobiose transporter subunit IIA</fullName>
    </submittedName>
</protein>
<sequence length="107" mass="12486">MQTLEQMQTAAFQIISYSGDARSSYLEAIREAREGNFERAEELIKIGEKAYHEIHQVHFSLIQKEANGETLPFSLLFMHAEDQMLTTETIKLLALEMIQMCKFMRER</sequence>
<dbReference type="InterPro" id="IPR036542">
    <property type="entry name" value="PTS_IIA_lac/cel_sf"/>
</dbReference>
<evidence type="ECO:0000256" key="4">
    <source>
        <dbReference type="ARBA" id="ARBA00022683"/>
    </source>
</evidence>
<dbReference type="SUPFAM" id="SSF46973">
    <property type="entry name" value="Enzyme IIa from lactose specific PTS, IIa-lac"/>
    <property type="match status" value="1"/>
</dbReference>
<comment type="cofactor">
    <cofactor evidence="6">
        <name>Mg(2+)</name>
        <dbReference type="ChEBI" id="CHEBI:18420"/>
    </cofactor>
    <text evidence="6">Binds 1 Mg(2+) ion per trimer.</text>
</comment>
<evidence type="ECO:0000256" key="1">
    <source>
        <dbReference type="ARBA" id="ARBA00022448"/>
    </source>
</evidence>
<proteinExistence type="predicted"/>
<dbReference type="PIRSF" id="PIRSF000699">
    <property type="entry name" value="PTS_IILac_III"/>
    <property type="match status" value="1"/>
</dbReference>
<evidence type="ECO:0000256" key="5">
    <source>
        <dbReference type="PIRSR" id="PIRSR000699-1"/>
    </source>
</evidence>
<dbReference type="PANTHER" id="PTHR34382">
    <property type="entry name" value="PTS SYSTEM N,N'-DIACETYLCHITOBIOSE-SPECIFIC EIIA COMPONENT"/>
    <property type="match status" value="1"/>
</dbReference>
<dbReference type="CDD" id="cd00215">
    <property type="entry name" value="PTS_IIA_lac"/>
    <property type="match status" value="1"/>
</dbReference>
<evidence type="ECO:0000256" key="2">
    <source>
        <dbReference type="ARBA" id="ARBA00022597"/>
    </source>
</evidence>
<dbReference type="GO" id="GO:0009401">
    <property type="term" value="P:phosphoenolpyruvate-dependent sugar phosphotransferase system"/>
    <property type="evidence" value="ECO:0007669"/>
    <property type="project" value="UniProtKB-KW"/>
</dbReference>
<feature type="active site" description="Tele-phosphohistidine intermediate" evidence="5">
    <location>
        <position position="79"/>
    </location>
</feature>
<keyword evidence="3" id="KW-0808">Transferase</keyword>